<keyword evidence="3" id="KW-1185">Reference proteome</keyword>
<name>A0A8X6J8S0_TRICU</name>
<reference evidence="2" key="1">
    <citation type="submission" date="2020-07" db="EMBL/GenBank/DDBJ databases">
        <title>Multicomponent nature underlies the extraordinary mechanical properties of spider dragline silk.</title>
        <authorList>
            <person name="Kono N."/>
            <person name="Nakamura H."/>
            <person name="Mori M."/>
            <person name="Yoshida Y."/>
            <person name="Ohtoshi R."/>
            <person name="Malay A.D."/>
            <person name="Moran D.A.P."/>
            <person name="Tomita M."/>
            <person name="Numata K."/>
            <person name="Arakawa K."/>
        </authorList>
    </citation>
    <scope>NUCLEOTIDE SEQUENCE</scope>
</reference>
<feature type="chain" id="PRO_5036478343" evidence="1">
    <location>
        <begin position="20"/>
        <end position="169"/>
    </location>
</feature>
<dbReference type="Proteomes" id="UP000887116">
    <property type="component" value="Unassembled WGS sequence"/>
</dbReference>
<gene>
    <name evidence="2" type="ORF">TNCT_422031</name>
</gene>
<feature type="signal peptide" evidence="1">
    <location>
        <begin position="1"/>
        <end position="19"/>
    </location>
</feature>
<sequence>MVVNFLLETSICLISCLVAEYFQGYPLYVLDIVVHNLILELIKDLIALYLLNRANTKKNKLVIEFKGKKLCKALNTEAQLLITAERGHPPQTPKKEMGKIKYIPTVRSFMVFKICEALGLRAELNTEIESAEFFKQKKTPPKKVIPIVKSLDVFKLCQALSINAVLAQP</sequence>
<keyword evidence="1" id="KW-0732">Signal</keyword>
<evidence type="ECO:0000313" key="3">
    <source>
        <dbReference type="Proteomes" id="UP000887116"/>
    </source>
</evidence>
<dbReference type="AlphaFoldDB" id="A0A8X6J8S0"/>
<evidence type="ECO:0000256" key="1">
    <source>
        <dbReference type="SAM" id="SignalP"/>
    </source>
</evidence>
<dbReference type="EMBL" id="BMAO01017384">
    <property type="protein sequence ID" value="GFR15248.1"/>
    <property type="molecule type" value="Genomic_DNA"/>
</dbReference>
<organism evidence="2 3">
    <name type="scientific">Trichonephila clavata</name>
    <name type="common">Joro spider</name>
    <name type="synonym">Nephila clavata</name>
    <dbReference type="NCBI Taxonomy" id="2740835"/>
    <lineage>
        <taxon>Eukaryota</taxon>
        <taxon>Metazoa</taxon>
        <taxon>Ecdysozoa</taxon>
        <taxon>Arthropoda</taxon>
        <taxon>Chelicerata</taxon>
        <taxon>Arachnida</taxon>
        <taxon>Araneae</taxon>
        <taxon>Araneomorphae</taxon>
        <taxon>Entelegynae</taxon>
        <taxon>Araneoidea</taxon>
        <taxon>Nephilidae</taxon>
        <taxon>Trichonephila</taxon>
    </lineage>
</organism>
<accession>A0A8X6J8S0</accession>
<proteinExistence type="predicted"/>
<protein>
    <submittedName>
        <fullName evidence="2">Uncharacterized protein</fullName>
    </submittedName>
</protein>
<comment type="caution">
    <text evidence="2">The sequence shown here is derived from an EMBL/GenBank/DDBJ whole genome shotgun (WGS) entry which is preliminary data.</text>
</comment>
<evidence type="ECO:0000313" key="2">
    <source>
        <dbReference type="EMBL" id="GFR15248.1"/>
    </source>
</evidence>